<dbReference type="InterPro" id="IPR000700">
    <property type="entry name" value="PAS-assoc_C"/>
</dbReference>
<gene>
    <name evidence="4" type="ORF">ACFOD3_05805</name>
</gene>
<proteinExistence type="predicted"/>
<evidence type="ECO:0000313" key="4">
    <source>
        <dbReference type="EMBL" id="MFC2999398.1"/>
    </source>
</evidence>
<dbReference type="PANTHER" id="PTHR46663">
    <property type="entry name" value="DIGUANYLATE CYCLASE DGCT-RELATED"/>
    <property type="match status" value="1"/>
</dbReference>
<dbReference type="GO" id="GO:0052621">
    <property type="term" value="F:diguanylate cyclase activity"/>
    <property type="evidence" value="ECO:0007669"/>
    <property type="project" value="UniProtKB-EC"/>
</dbReference>
<reference evidence="5" key="1">
    <citation type="journal article" date="2019" name="Int. J. Syst. Evol. Microbiol.">
        <title>The Global Catalogue of Microorganisms (GCM) 10K type strain sequencing project: providing services to taxonomists for standard genome sequencing and annotation.</title>
        <authorList>
            <consortium name="The Broad Institute Genomics Platform"/>
            <consortium name="The Broad Institute Genome Sequencing Center for Infectious Disease"/>
            <person name="Wu L."/>
            <person name="Ma J."/>
        </authorList>
    </citation>
    <scope>NUCLEOTIDE SEQUENCE [LARGE SCALE GENOMIC DNA]</scope>
    <source>
        <strain evidence="5">CGMCC 1.16855</strain>
    </source>
</reference>
<dbReference type="CDD" id="cd01949">
    <property type="entry name" value="GGDEF"/>
    <property type="match status" value="1"/>
</dbReference>
<dbReference type="PANTHER" id="PTHR46663:SF4">
    <property type="entry name" value="DIGUANYLATE CYCLASE DGCT-RELATED"/>
    <property type="match status" value="1"/>
</dbReference>
<sequence length="309" mass="33328">MNASDIAEQLMQRSAAPREIAFRDLVESASDVVIVTDVALDQPGPFIRYVNPAFTRLTGWQPQEVVGRSPRILQGPGTDRATTAAIGAALRRGERTSAKILNYARNGAPYWLDLRIVPLFDAQLRIDGFAAFERDVTLDKRQYDELEHLADRDTLTGVPNRRALLRGAEAELASRGDGGFCAAWVDIDHFKRVNDTHGHPAGDAVLMAVADVLAENLRRVDLFGRMGGEEFAICMPGVTISEAGAVAERLRRAVEAAVFPTEVGPLRVTCSIGVTAAQPGEALATLLARADTALYAAKQGGRNRVVAVA</sequence>
<feature type="domain" description="GGDEF" evidence="3">
    <location>
        <begin position="178"/>
        <end position="309"/>
    </location>
</feature>
<dbReference type="PROSITE" id="PS50113">
    <property type="entry name" value="PAC"/>
    <property type="match status" value="1"/>
</dbReference>
<evidence type="ECO:0000259" key="2">
    <source>
        <dbReference type="PROSITE" id="PS50113"/>
    </source>
</evidence>
<dbReference type="InterPro" id="IPR000014">
    <property type="entry name" value="PAS"/>
</dbReference>
<dbReference type="InterPro" id="IPR000160">
    <property type="entry name" value="GGDEF_dom"/>
</dbReference>
<keyword evidence="4" id="KW-0548">Nucleotidyltransferase</keyword>
<keyword evidence="4" id="KW-0808">Transferase</keyword>
<dbReference type="EMBL" id="JBHRSB010000001">
    <property type="protein sequence ID" value="MFC2999398.1"/>
    <property type="molecule type" value="Genomic_DNA"/>
</dbReference>
<accession>A0ABV7BS62</accession>
<name>A0ABV7BS62_9PROT</name>
<keyword evidence="5" id="KW-1185">Reference proteome</keyword>
<dbReference type="PROSITE" id="PS50887">
    <property type="entry name" value="GGDEF"/>
    <property type="match status" value="1"/>
</dbReference>
<dbReference type="NCBIfam" id="TIGR00229">
    <property type="entry name" value="sensory_box"/>
    <property type="match status" value="1"/>
</dbReference>
<comment type="caution">
    <text evidence="4">The sequence shown here is derived from an EMBL/GenBank/DDBJ whole genome shotgun (WGS) entry which is preliminary data.</text>
</comment>
<dbReference type="Pfam" id="PF00990">
    <property type="entry name" value="GGDEF"/>
    <property type="match status" value="1"/>
</dbReference>
<evidence type="ECO:0000259" key="1">
    <source>
        <dbReference type="PROSITE" id="PS50112"/>
    </source>
</evidence>
<dbReference type="PROSITE" id="PS50112">
    <property type="entry name" value="PAS"/>
    <property type="match status" value="1"/>
</dbReference>
<dbReference type="SMART" id="SM00267">
    <property type="entry name" value="GGDEF"/>
    <property type="match status" value="1"/>
</dbReference>
<dbReference type="NCBIfam" id="TIGR00254">
    <property type="entry name" value="GGDEF"/>
    <property type="match status" value="1"/>
</dbReference>
<dbReference type="Proteomes" id="UP001595420">
    <property type="component" value="Unassembled WGS sequence"/>
</dbReference>
<evidence type="ECO:0000313" key="5">
    <source>
        <dbReference type="Proteomes" id="UP001595420"/>
    </source>
</evidence>
<dbReference type="CDD" id="cd00130">
    <property type="entry name" value="PAS"/>
    <property type="match status" value="1"/>
</dbReference>
<feature type="domain" description="PAC" evidence="2">
    <location>
        <begin position="94"/>
        <end position="148"/>
    </location>
</feature>
<dbReference type="RefSeq" id="WP_216835293.1">
    <property type="nucleotide sequence ID" value="NZ_JAFNJS010000001.1"/>
</dbReference>
<feature type="domain" description="PAS" evidence="1">
    <location>
        <begin position="18"/>
        <end position="93"/>
    </location>
</feature>
<organism evidence="4 5">
    <name type="scientific">Falsiroseomonas tokyonensis</name>
    <dbReference type="NCBI Taxonomy" id="430521"/>
    <lineage>
        <taxon>Bacteria</taxon>
        <taxon>Pseudomonadati</taxon>
        <taxon>Pseudomonadota</taxon>
        <taxon>Alphaproteobacteria</taxon>
        <taxon>Acetobacterales</taxon>
        <taxon>Roseomonadaceae</taxon>
        <taxon>Falsiroseomonas</taxon>
    </lineage>
</organism>
<evidence type="ECO:0000259" key="3">
    <source>
        <dbReference type="PROSITE" id="PS50887"/>
    </source>
</evidence>
<dbReference type="EC" id="2.7.7.65" evidence="4"/>
<dbReference type="Pfam" id="PF13426">
    <property type="entry name" value="PAS_9"/>
    <property type="match status" value="1"/>
</dbReference>
<protein>
    <submittedName>
        <fullName evidence="4">Diguanylate cyclase</fullName>
        <ecNumber evidence="4">2.7.7.65</ecNumber>
    </submittedName>
</protein>
<dbReference type="InterPro" id="IPR052163">
    <property type="entry name" value="DGC-Regulatory_Protein"/>
</dbReference>